<gene>
    <name evidence="2" type="ORF">FHP29_00590</name>
</gene>
<protein>
    <submittedName>
        <fullName evidence="2">Uncharacterized protein</fullName>
    </submittedName>
</protein>
<comment type="caution">
    <text evidence="2">The sequence shown here is derived from an EMBL/GenBank/DDBJ whole genome shotgun (WGS) entry which is preliminary data.</text>
</comment>
<feature type="region of interest" description="Disordered" evidence="1">
    <location>
        <begin position="1"/>
        <end position="61"/>
    </location>
</feature>
<reference evidence="2 3" key="1">
    <citation type="journal article" date="2016" name="Int. J. Syst. Evol. Microbiol.">
        <title>Nocardioides albidus sp. nov., an actinobacterium isolated from garden soil.</title>
        <authorList>
            <person name="Singh H."/>
            <person name="Du J."/>
            <person name="Trinh H."/>
            <person name="Won K."/>
            <person name="Yang J.E."/>
            <person name="Yin C."/>
            <person name="Kook M."/>
            <person name="Yi T.H."/>
        </authorList>
    </citation>
    <scope>NUCLEOTIDE SEQUENCE [LARGE SCALE GENOMIC DNA]</scope>
    <source>
        <strain evidence="2 3">CCTCC AB 2015297</strain>
    </source>
</reference>
<feature type="compositionally biased region" description="Basic residues" evidence="1">
    <location>
        <begin position="48"/>
        <end position="61"/>
    </location>
</feature>
<dbReference type="EMBL" id="VDMP01000009">
    <property type="protein sequence ID" value="TNM50258.1"/>
    <property type="molecule type" value="Genomic_DNA"/>
</dbReference>
<evidence type="ECO:0000313" key="3">
    <source>
        <dbReference type="Proteomes" id="UP000313231"/>
    </source>
</evidence>
<feature type="compositionally biased region" description="Gly residues" evidence="1">
    <location>
        <begin position="1"/>
        <end position="11"/>
    </location>
</feature>
<organism evidence="2 3">
    <name type="scientific">Nocardioides albidus</name>
    <dbReference type="NCBI Taxonomy" id="1517589"/>
    <lineage>
        <taxon>Bacteria</taxon>
        <taxon>Bacillati</taxon>
        <taxon>Actinomycetota</taxon>
        <taxon>Actinomycetes</taxon>
        <taxon>Propionibacteriales</taxon>
        <taxon>Nocardioidaceae</taxon>
        <taxon>Nocardioides</taxon>
    </lineage>
</organism>
<evidence type="ECO:0000313" key="2">
    <source>
        <dbReference type="EMBL" id="TNM50258.1"/>
    </source>
</evidence>
<dbReference type="Proteomes" id="UP000313231">
    <property type="component" value="Unassembled WGS sequence"/>
</dbReference>
<name>A0A5C4WPR1_9ACTN</name>
<accession>A0A5C4WPR1</accession>
<feature type="compositionally biased region" description="Basic residues" evidence="1">
    <location>
        <begin position="15"/>
        <end position="38"/>
    </location>
</feature>
<evidence type="ECO:0000256" key="1">
    <source>
        <dbReference type="SAM" id="MobiDB-lite"/>
    </source>
</evidence>
<keyword evidence="3" id="KW-1185">Reference proteome</keyword>
<proteinExistence type="predicted"/>
<dbReference type="AlphaFoldDB" id="A0A5C4WPR1"/>
<sequence>MRRCPSGGGPAARGRQGRGRGRGRGLRHRGPGAHRQRHPLPGTLRPRLAGHRRGLPGGRRRAVRVCCRGRLR</sequence>